<name>J9A0E3_EDHAE</name>
<dbReference type="EMBL" id="AFBI03000001">
    <property type="protein sequence ID" value="EJW05388.1"/>
    <property type="molecule type" value="Genomic_DNA"/>
</dbReference>
<evidence type="ECO:0000313" key="3">
    <source>
        <dbReference type="Proteomes" id="UP000003163"/>
    </source>
</evidence>
<dbReference type="PANTHER" id="PTHR12931:SF15">
    <property type="entry name" value="UBIQUITIN THIOESTERASE OTUBAIN-LIKE"/>
    <property type="match status" value="1"/>
</dbReference>
<proteinExistence type="predicted"/>
<dbReference type="InParanoid" id="J9A0E3"/>
<reference evidence="3" key="2">
    <citation type="submission" date="2015-07" db="EMBL/GenBank/DDBJ databases">
        <title>Contrasting host-pathogen interactions and genome evolution in two generalist and specialist microsporidian pathogens of mosquitoes.</title>
        <authorList>
            <consortium name="The Broad Institute Genomics Platform"/>
            <consortium name="The Broad Institute Genome Sequencing Center for Infectious Disease"/>
            <person name="Cuomo C.A."/>
            <person name="Sanscrainte N.D."/>
            <person name="Goldberg J.M."/>
            <person name="Heiman D."/>
            <person name="Young S."/>
            <person name="Zeng Q."/>
            <person name="Becnel J.J."/>
            <person name="Birren B.W."/>
        </authorList>
    </citation>
    <scope>NUCLEOTIDE SEQUENCE [LARGE SCALE GENOMIC DNA]</scope>
    <source>
        <strain evidence="3">USNM 41457</strain>
    </source>
</reference>
<dbReference type="PROSITE" id="PS50802">
    <property type="entry name" value="OTU"/>
    <property type="match status" value="1"/>
</dbReference>
<dbReference type="GO" id="GO:0071108">
    <property type="term" value="P:protein K48-linked deubiquitination"/>
    <property type="evidence" value="ECO:0007669"/>
    <property type="project" value="TreeGrafter"/>
</dbReference>
<dbReference type="InterPro" id="IPR038765">
    <property type="entry name" value="Papain-like_cys_pep_sf"/>
</dbReference>
<dbReference type="GO" id="GO:0005634">
    <property type="term" value="C:nucleus"/>
    <property type="evidence" value="ECO:0007669"/>
    <property type="project" value="TreeGrafter"/>
</dbReference>
<dbReference type="AlphaFoldDB" id="J9A0E3"/>
<dbReference type="Gene3D" id="1.20.1300.20">
    <property type="entry name" value="Peptidase C65 Otubain, subdomain 2"/>
    <property type="match status" value="1"/>
</dbReference>
<dbReference type="HOGENOM" id="CLU_860592_0_0_1"/>
<sequence length="323" mass="37585">MTLVEPKIFPLCIHPAFDNEESKVIINSIPYKNFAYASRDGNCFYTSYLAGFFSLLPFISKEKTIKIKNSLQKQLGVLSNFFVDDMVYGDFYCTFKEMVSKFSDNPENIIKTLKYENVIKNSNNNKVKSSKNQITLINSDYKQFAEISESFDPNDIVSAYNDYKNNSFDNEDLSLKILQDPSNSKNCIINDENIVRKNSKYEDNIENQCIIRQTLYCEINKYLMDYFKELIALLRIFVSTHLRYNKEKYQPFIEIDIDDYCKKNVDPFYKDAGNLEISCLADILGIGIKIFYSDRSDFMADFGEGEVFIPILYVPGHFDPLYD</sequence>
<keyword evidence="3" id="KW-1185">Reference proteome</keyword>
<dbReference type="STRING" id="1003232.J9A0E3"/>
<evidence type="ECO:0000313" key="2">
    <source>
        <dbReference type="EMBL" id="EJW05388.1"/>
    </source>
</evidence>
<dbReference type="Proteomes" id="UP000003163">
    <property type="component" value="Unassembled WGS sequence"/>
</dbReference>
<dbReference type="InterPro" id="IPR042467">
    <property type="entry name" value="Peptidase_C65_otubain_sub2"/>
</dbReference>
<evidence type="ECO:0000259" key="1">
    <source>
        <dbReference type="PROSITE" id="PS50802"/>
    </source>
</evidence>
<dbReference type="GO" id="GO:0004843">
    <property type="term" value="F:cysteine-type deubiquitinase activity"/>
    <property type="evidence" value="ECO:0007669"/>
    <property type="project" value="TreeGrafter"/>
</dbReference>
<dbReference type="GO" id="GO:0043130">
    <property type="term" value="F:ubiquitin binding"/>
    <property type="evidence" value="ECO:0007669"/>
    <property type="project" value="TreeGrafter"/>
</dbReference>
<dbReference type="PANTHER" id="PTHR12931">
    <property type="entry name" value="UBIQUITIN THIOLESTERASE PROTEIN OTUB"/>
    <property type="match status" value="1"/>
</dbReference>
<dbReference type="SUPFAM" id="SSF54001">
    <property type="entry name" value="Cysteine proteinases"/>
    <property type="match status" value="1"/>
</dbReference>
<organism evidence="2 3">
    <name type="scientific">Edhazardia aedis (strain USNM 41457)</name>
    <name type="common">Microsporidian parasite</name>
    <dbReference type="NCBI Taxonomy" id="1003232"/>
    <lineage>
        <taxon>Eukaryota</taxon>
        <taxon>Fungi</taxon>
        <taxon>Fungi incertae sedis</taxon>
        <taxon>Microsporidia</taxon>
        <taxon>Edhazardia</taxon>
    </lineage>
</organism>
<feature type="domain" description="OTU" evidence="1">
    <location>
        <begin position="32"/>
        <end position="323"/>
    </location>
</feature>
<gene>
    <name evidence="2" type="ORF">EDEG_00052</name>
</gene>
<protein>
    <recommendedName>
        <fullName evidence="1">OTU domain-containing protein</fullName>
    </recommendedName>
</protein>
<comment type="caution">
    <text evidence="2">The sequence shown here is derived from an EMBL/GenBank/DDBJ whole genome shotgun (WGS) entry which is preliminary data.</text>
</comment>
<accession>J9A0E3</accession>
<dbReference type="Pfam" id="PF10275">
    <property type="entry name" value="Peptidase_C65"/>
    <property type="match status" value="2"/>
</dbReference>
<dbReference type="InterPro" id="IPR019400">
    <property type="entry name" value="Peptidase_C65_otubain"/>
</dbReference>
<dbReference type="VEuPathDB" id="MicrosporidiaDB:EDEG_00052"/>
<reference evidence="2 3" key="1">
    <citation type="submission" date="2011-08" db="EMBL/GenBank/DDBJ databases">
        <authorList>
            <person name="Liu Z.J."/>
            <person name="Shi F.L."/>
            <person name="Lu J.Q."/>
            <person name="Li M."/>
            <person name="Wang Z.L."/>
        </authorList>
    </citation>
    <scope>NUCLEOTIDE SEQUENCE [LARGE SCALE GENOMIC DNA]</scope>
    <source>
        <strain evidence="2 3">USNM 41457</strain>
    </source>
</reference>
<dbReference type="InterPro" id="IPR003323">
    <property type="entry name" value="OTU_dom"/>
</dbReference>
<dbReference type="OrthoDB" id="18915at2759"/>